<name>A0A926IP86_9BACT</name>
<dbReference type="RefSeq" id="WP_262434185.1">
    <property type="nucleotide sequence ID" value="NZ_JACRTF010000001.1"/>
</dbReference>
<evidence type="ECO:0000259" key="8">
    <source>
        <dbReference type="Pfam" id="PF14322"/>
    </source>
</evidence>
<evidence type="ECO:0000313" key="10">
    <source>
        <dbReference type="Proteomes" id="UP000651085"/>
    </source>
</evidence>
<dbReference type="InterPro" id="IPR011990">
    <property type="entry name" value="TPR-like_helical_dom_sf"/>
</dbReference>
<organism evidence="9 10">
    <name type="scientific">Jilunia laotingensis</name>
    <dbReference type="NCBI Taxonomy" id="2763675"/>
    <lineage>
        <taxon>Bacteria</taxon>
        <taxon>Pseudomonadati</taxon>
        <taxon>Bacteroidota</taxon>
        <taxon>Bacteroidia</taxon>
        <taxon>Bacteroidales</taxon>
        <taxon>Bacteroidaceae</taxon>
        <taxon>Jilunia</taxon>
    </lineage>
</organism>
<dbReference type="Proteomes" id="UP000651085">
    <property type="component" value="Unassembled WGS sequence"/>
</dbReference>
<evidence type="ECO:0000256" key="6">
    <source>
        <dbReference type="SAM" id="SignalP"/>
    </source>
</evidence>
<dbReference type="PROSITE" id="PS51257">
    <property type="entry name" value="PROKAR_LIPOPROTEIN"/>
    <property type="match status" value="1"/>
</dbReference>
<dbReference type="EMBL" id="JACRTF010000001">
    <property type="protein sequence ID" value="MBC8593024.1"/>
    <property type="molecule type" value="Genomic_DNA"/>
</dbReference>
<gene>
    <name evidence="9" type="ORF">H8744_07095</name>
</gene>
<reference evidence="9" key="1">
    <citation type="submission" date="2020-08" db="EMBL/GenBank/DDBJ databases">
        <title>Genome public.</title>
        <authorList>
            <person name="Liu C."/>
            <person name="Sun Q."/>
        </authorList>
    </citation>
    <scope>NUCLEOTIDE SEQUENCE</scope>
    <source>
        <strain evidence="9">N12</strain>
    </source>
</reference>
<evidence type="ECO:0000256" key="3">
    <source>
        <dbReference type="ARBA" id="ARBA00022729"/>
    </source>
</evidence>
<feature type="chain" id="PRO_5039643090" evidence="6">
    <location>
        <begin position="27"/>
        <end position="495"/>
    </location>
</feature>
<sequence>MKTKKYIATYLLSLSLLGFLTQSCEAILDESVKSEFTEATLLSKKAGIEAVIADAYGKNNSARNVVKRGEMTTDILWQSGGGEEGTATPLINFNWDPSNTLEAFDWMNLWQAIRDVNIVLANVPTASGFNNETQRKQLIAEARFIRVWAYYALWDQYGPVPIRRSINDPDVLGRPSEEEFRTFMETEFKEILGDIYLEGEEPAYGRVNRGGVRGLLCLWYLNTHQWQKCIDVADDIIKSKKYELCKDYNEMFAIENEKNSEFMLVFSYLANSGATNVLLATTLPTGFKEGLDGYLEGVVNSQWSNFASNYRMYKAFYDSFDEKDQRKGRILTKYINANGKTVDLLEDTPTNGKGNIRGTKYPPDPAAKANEHGNDFPVVRYAEILLAKAEAMNELFGPSQDALDLIDDVRNRAGLDDLKLSDFGDKKKLQDQILDERKWEFWYEGKRRTDLIRTGRFITDAQKRGIKNAQDFHVYFPIPQSAIDANPLLKQNTGY</sequence>
<keyword evidence="10" id="KW-1185">Reference proteome</keyword>
<feature type="domain" description="RagB/SusD" evidence="7">
    <location>
        <begin position="332"/>
        <end position="495"/>
    </location>
</feature>
<evidence type="ECO:0000259" key="7">
    <source>
        <dbReference type="Pfam" id="PF07980"/>
    </source>
</evidence>
<comment type="subcellular location">
    <subcellularLocation>
        <location evidence="1">Cell outer membrane</location>
    </subcellularLocation>
</comment>
<proteinExistence type="inferred from homology"/>
<dbReference type="InterPro" id="IPR033985">
    <property type="entry name" value="SusD-like_N"/>
</dbReference>
<dbReference type="InterPro" id="IPR012944">
    <property type="entry name" value="SusD_RagB_dom"/>
</dbReference>
<keyword evidence="5" id="KW-0998">Cell outer membrane</keyword>
<dbReference type="GO" id="GO:0009279">
    <property type="term" value="C:cell outer membrane"/>
    <property type="evidence" value="ECO:0007669"/>
    <property type="project" value="UniProtKB-SubCell"/>
</dbReference>
<keyword evidence="4" id="KW-0472">Membrane</keyword>
<dbReference type="SUPFAM" id="SSF48452">
    <property type="entry name" value="TPR-like"/>
    <property type="match status" value="1"/>
</dbReference>
<evidence type="ECO:0000313" key="9">
    <source>
        <dbReference type="EMBL" id="MBC8593024.1"/>
    </source>
</evidence>
<dbReference type="Pfam" id="PF14322">
    <property type="entry name" value="SusD-like_3"/>
    <property type="match status" value="1"/>
</dbReference>
<feature type="signal peptide" evidence="6">
    <location>
        <begin position="1"/>
        <end position="26"/>
    </location>
</feature>
<dbReference type="AlphaFoldDB" id="A0A926IP86"/>
<dbReference type="Pfam" id="PF07980">
    <property type="entry name" value="SusD_RagB"/>
    <property type="match status" value="1"/>
</dbReference>
<evidence type="ECO:0000256" key="5">
    <source>
        <dbReference type="ARBA" id="ARBA00023237"/>
    </source>
</evidence>
<comment type="similarity">
    <text evidence="2">Belongs to the SusD family.</text>
</comment>
<dbReference type="Gene3D" id="1.25.40.390">
    <property type="match status" value="1"/>
</dbReference>
<accession>A0A926IP86</accession>
<evidence type="ECO:0000256" key="4">
    <source>
        <dbReference type="ARBA" id="ARBA00023136"/>
    </source>
</evidence>
<evidence type="ECO:0000256" key="2">
    <source>
        <dbReference type="ARBA" id="ARBA00006275"/>
    </source>
</evidence>
<feature type="domain" description="SusD-like N-terminal" evidence="8">
    <location>
        <begin position="28"/>
        <end position="167"/>
    </location>
</feature>
<protein>
    <submittedName>
        <fullName evidence="9">RagB/SusD family nutrient uptake outer membrane protein</fullName>
    </submittedName>
</protein>
<evidence type="ECO:0000256" key="1">
    <source>
        <dbReference type="ARBA" id="ARBA00004442"/>
    </source>
</evidence>
<comment type="caution">
    <text evidence="9">The sequence shown here is derived from an EMBL/GenBank/DDBJ whole genome shotgun (WGS) entry which is preliminary data.</text>
</comment>
<keyword evidence="3 6" id="KW-0732">Signal</keyword>